<keyword evidence="3" id="KW-0238">DNA-binding</keyword>
<dbReference type="OrthoDB" id="1291358at2759"/>
<dbReference type="Gene3D" id="1.10.30.10">
    <property type="entry name" value="High mobility group box domain"/>
    <property type="match status" value="1"/>
</dbReference>
<sequence length="350" mass="37185">MLDDLEALEDSQQHSQLSSGTKRKLDDYQSVNAETPADEHEETGQEENEQQEDTQEQQQTNGSHADDDGDDREDEAAPASDAEGEEEEADADGGDPHETGDDPAADADEEAEAGTDGEAGDGEAEAEAEEDSAAASEPAKKIKRAQSAWMFFLADKRDEVVKANPGARIGAVVKECSGIWAAMPPEEKQVYEAQAAEDKARLQRELQAAGLTKLPSAGNRSGEERDLPPDATTTILLPLSRVRKTAKMDAEVKSINADGLATIAKATELFIATLAKRSWGAARQSGRRNLRVTDIAQCVDADGALYFLREELATMAAASSRKAAAAPPAKKAALAAGPGSKSITSFFART</sequence>
<dbReference type="Proteomes" id="UP000664859">
    <property type="component" value="Unassembled WGS sequence"/>
</dbReference>
<feature type="compositionally biased region" description="Acidic residues" evidence="4">
    <location>
        <begin position="39"/>
        <end position="55"/>
    </location>
</feature>
<gene>
    <name evidence="6" type="ORF">JKP88DRAFT_347825</name>
</gene>
<dbReference type="PANTHER" id="PTHR10252">
    <property type="entry name" value="HISTONE-LIKE TRANSCRIPTION FACTOR CCAAT-RELATED"/>
    <property type="match status" value="1"/>
</dbReference>
<dbReference type="CDD" id="cd00084">
    <property type="entry name" value="HMG-box_SF"/>
    <property type="match status" value="1"/>
</dbReference>
<evidence type="ECO:0000313" key="6">
    <source>
        <dbReference type="EMBL" id="KAG5188514.1"/>
    </source>
</evidence>
<keyword evidence="7" id="KW-1185">Reference proteome</keyword>
<dbReference type="CDD" id="cd22929">
    <property type="entry name" value="HFD_POLE4-like"/>
    <property type="match status" value="1"/>
</dbReference>
<organism evidence="6 7">
    <name type="scientific">Tribonema minus</name>
    <dbReference type="NCBI Taxonomy" id="303371"/>
    <lineage>
        <taxon>Eukaryota</taxon>
        <taxon>Sar</taxon>
        <taxon>Stramenopiles</taxon>
        <taxon>Ochrophyta</taxon>
        <taxon>PX clade</taxon>
        <taxon>Xanthophyceae</taxon>
        <taxon>Tribonematales</taxon>
        <taxon>Tribonemataceae</taxon>
        <taxon>Tribonema</taxon>
    </lineage>
</organism>
<dbReference type="InterPro" id="IPR036910">
    <property type="entry name" value="HMG_box_dom_sf"/>
</dbReference>
<dbReference type="InterPro" id="IPR050568">
    <property type="entry name" value="Transcr_DNA_Rep_Reg"/>
</dbReference>
<dbReference type="EMBL" id="JAFCMP010000068">
    <property type="protein sequence ID" value="KAG5188514.1"/>
    <property type="molecule type" value="Genomic_DNA"/>
</dbReference>
<evidence type="ECO:0000256" key="2">
    <source>
        <dbReference type="ARBA" id="ARBA00023242"/>
    </source>
</evidence>
<comment type="caution">
    <text evidence="6">The sequence shown here is derived from an EMBL/GenBank/DDBJ whole genome shotgun (WGS) entry which is preliminary data.</text>
</comment>
<dbReference type="Pfam" id="PF00808">
    <property type="entry name" value="CBFD_NFYB_HMF"/>
    <property type="match status" value="1"/>
</dbReference>
<feature type="compositionally biased region" description="Acidic residues" evidence="4">
    <location>
        <begin position="67"/>
        <end position="93"/>
    </location>
</feature>
<evidence type="ECO:0000256" key="1">
    <source>
        <dbReference type="ARBA" id="ARBA00004123"/>
    </source>
</evidence>
<dbReference type="PROSITE" id="PS50118">
    <property type="entry name" value="HMG_BOX_2"/>
    <property type="match status" value="1"/>
</dbReference>
<dbReference type="InterPro" id="IPR003958">
    <property type="entry name" value="CBFA_NFYB_domain"/>
</dbReference>
<dbReference type="PANTHER" id="PTHR10252:SF54">
    <property type="entry name" value="CHROMATIN ACCESSIBILITY COMPLEX PROTEIN 1"/>
    <property type="match status" value="1"/>
</dbReference>
<feature type="DNA-binding region" description="HMG box" evidence="3">
    <location>
        <begin position="142"/>
        <end position="210"/>
    </location>
</feature>
<reference evidence="6" key="1">
    <citation type="submission" date="2021-02" db="EMBL/GenBank/DDBJ databases">
        <title>First Annotated Genome of the Yellow-green Alga Tribonema minus.</title>
        <authorList>
            <person name="Mahan K.M."/>
        </authorList>
    </citation>
    <scope>NUCLEOTIDE SEQUENCE</scope>
    <source>
        <strain evidence="6">UTEX B ZZ1240</strain>
    </source>
</reference>
<feature type="region of interest" description="Disordered" evidence="4">
    <location>
        <begin position="210"/>
        <end position="230"/>
    </location>
</feature>
<dbReference type="GO" id="GO:0003677">
    <property type="term" value="F:DNA binding"/>
    <property type="evidence" value="ECO:0007669"/>
    <property type="project" value="UniProtKB-UniRule"/>
</dbReference>
<protein>
    <recommendedName>
        <fullName evidence="5">HMG box domain-containing protein</fullName>
    </recommendedName>
</protein>
<feature type="compositionally biased region" description="Acidic residues" evidence="4">
    <location>
        <begin position="101"/>
        <end position="132"/>
    </location>
</feature>
<keyword evidence="2 3" id="KW-0539">Nucleus</keyword>
<feature type="region of interest" description="Disordered" evidence="4">
    <location>
        <begin position="1"/>
        <end position="142"/>
    </location>
</feature>
<feature type="domain" description="HMG box" evidence="5">
    <location>
        <begin position="142"/>
        <end position="210"/>
    </location>
</feature>
<dbReference type="Pfam" id="PF00505">
    <property type="entry name" value="HMG_box"/>
    <property type="match status" value="1"/>
</dbReference>
<proteinExistence type="predicted"/>
<evidence type="ECO:0000256" key="3">
    <source>
        <dbReference type="PROSITE-ProRule" id="PRU00267"/>
    </source>
</evidence>
<dbReference type="InterPro" id="IPR009072">
    <property type="entry name" value="Histone-fold"/>
</dbReference>
<dbReference type="AlphaFoldDB" id="A0A836CK92"/>
<accession>A0A836CK92</accession>
<evidence type="ECO:0000259" key="5">
    <source>
        <dbReference type="PROSITE" id="PS50118"/>
    </source>
</evidence>
<name>A0A836CK92_9STRA</name>
<dbReference type="SUPFAM" id="SSF47113">
    <property type="entry name" value="Histone-fold"/>
    <property type="match status" value="1"/>
</dbReference>
<dbReference type="SUPFAM" id="SSF47095">
    <property type="entry name" value="HMG-box"/>
    <property type="match status" value="1"/>
</dbReference>
<evidence type="ECO:0000256" key="4">
    <source>
        <dbReference type="SAM" id="MobiDB-lite"/>
    </source>
</evidence>
<dbReference type="GO" id="GO:0046982">
    <property type="term" value="F:protein heterodimerization activity"/>
    <property type="evidence" value="ECO:0007669"/>
    <property type="project" value="InterPro"/>
</dbReference>
<dbReference type="InterPro" id="IPR009071">
    <property type="entry name" value="HMG_box_dom"/>
</dbReference>
<dbReference type="GO" id="GO:0005634">
    <property type="term" value="C:nucleus"/>
    <property type="evidence" value="ECO:0007669"/>
    <property type="project" value="UniProtKB-SubCell"/>
</dbReference>
<evidence type="ECO:0000313" key="7">
    <source>
        <dbReference type="Proteomes" id="UP000664859"/>
    </source>
</evidence>
<dbReference type="Gene3D" id="1.10.20.10">
    <property type="entry name" value="Histone, subunit A"/>
    <property type="match status" value="1"/>
</dbReference>
<comment type="subcellular location">
    <subcellularLocation>
        <location evidence="1">Nucleus</location>
    </subcellularLocation>
</comment>
<dbReference type="SMART" id="SM00398">
    <property type="entry name" value="HMG"/>
    <property type="match status" value="1"/>
</dbReference>